<evidence type="ECO:0008006" key="4">
    <source>
        <dbReference type="Google" id="ProtNLM"/>
    </source>
</evidence>
<feature type="compositionally biased region" description="Basic and acidic residues" evidence="1">
    <location>
        <begin position="236"/>
        <end position="245"/>
    </location>
</feature>
<name>A0AA37GLL9_9PEZI</name>
<keyword evidence="3" id="KW-1185">Reference proteome</keyword>
<dbReference type="AlphaFoldDB" id="A0AA37GLL9"/>
<evidence type="ECO:0000256" key="1">
    <source>
        <dbReference type="SAM" id="MobiDB-lite"/>
    </source>
</evidence>
<reference evidence="2 3" key="1">
    <citation type="submission" date="2021-07" db="EMBL/GenBank/DDBJ databases">
        <title>Genome data of Colletotrichum spaethianum.</title>
        <authorList>
            <person name="Utami Y.D."/>
            <person name="Hiruma K."/>
        </authorList>
    </citation>
    <scope>NUCLEOTIDE SEQUENCE [LARGE SCALE GENOMIC DNA]</scope>
    <source>
        <strain evidence="2 3">MAFF 242679</strain>
    </source>
</reference>
<protein>
    <recommendedName>
        <fullName evidence="4">Ankyrin repeat protein</fullName>
    </recommendedName>
</protein>
<dbReference type="Proteomes" id="UP001055172">
    <property type="component" value="Unassembled WGS sequence"/>
</dbReference>
<feature type="compositionally biased region" description="Polar residues" evidence="1">
    <location>
        <begin position="254"/>
        <end position="263"/>
    </location>
</feature>
<organism evidence="2 3">
    <name type="scientific">Colletotrichum liriopes</name>
    <dbReference type="NCBI Taxonomy" id="708192"/>
    <lineage>
        <taxon>Eukaryota</taxon>
        <taxon>Fungi</taxon>
        <taxon>Dikarya</taxon>
        <taxon>Ascomycota</taxon>
        <taxon>Pezizomycotina</taxon>
        <taxon>Sordariomycetes</taxon>
        <taxon>Hypocreomycetidae</taxon>
        <taxon>Glomerellales</taxon>
        <taxon>Glomerellaceae</taxon>
        <taxon>Colletotrichum</taxon>
        <taxon>Colletotrichum spaethianum species complex</taxon>
    </lineage>
</organism>
<gene>
    <name evidence="2" type="ORF">ColLi_05535</name>
</gene>
<accession>A0AA37GLL9</accession>
<dbReference type="EMBL" id="BPPX01000010">
    <property type="protein sequence ID" value="GJC82697.1"/>
    <property type="molecule type" value="Genomic_DNA"/>
</dbReference>
<comment type="caution">
    <text evidence="2">The sequence shown here is derived from an EMBL/GenBank/DDBJ whole genome shotgun (WGS) entry which is preliminary data.</text>
</comment>
<proteinExistence type="predicted"/>
<evidence type="ECO:0000313" key="3">
    <source>
        <dbReference type="Proteomes" id="UP001055172"/>
    </source>
</evidence>
<feature type="region of interest" description="Disordered" evidence="1">
    <location>
        <begin position="236"/>
        <end position="273"/>
    </location>
</feature>
<evidence type="ECO:0000313" key="2">
    <source>
        <dbReference type="EMBL" id="GJC82697.1"/>
    </source>
</evidence>
<sequence length="393" mass="43515">MSFFSSLQQHAGTFATVAAGAIIARVVGNMQSDMQDPEAAQVTQQPGNYKPTPIDVIVVRVMLEKASKFPPEIMDIIIDEAEYWAHSEASIYHPATSLRDALRVVGTTQDENKLLLRCPPIGFHDFKKVGPAFKTAPLPPKSGDGSPLTEPLRSLTLLEPSSSPTDMTSEAPREYFTGSMKQPPMLTHPVRKIVFKLRSKDQGWGGGVGDRGSYRGSWSWFEAGLEKFDKDRKCKQELSSEKSQDTNDIGDGSCKTSAPAQNSETEKTSQDEESNLCTCGLQSIYPPVEETPSGHLAYHHNMHPLENLKIQTNKTANREFMDHEVVWSWTDDIHPASPEADRLVEMGRGRGTGTGKFVRSLKLGDVVTVWGKARFGGWANYIESVKVEIYWAI</sequence>